<dbReference type="STRING" id="1123014.SAMN02745746_02699"/>
<keyword evidence="3 6" id="KW-0812">Transmembrane</keyword>
<proteinExistence type="predicted"/>
<dbReference type="Pfam" id="PF06271">
    <property type="entry name" value="RDD"/>
    <property type="match status" value="1"/>
</dbReference>
<comment type="subcellular location">
    <subcellularLocation>
        <location evidence="1">Cell membrane</location>
        <topology evidence="1">Multi-pass membrane protein</topology>
    </subcellularLocation>
</comment>
<evidence type="ECO:0000256" key="4">
    <source>
        <dbReference type="ARBA" id="ARBA00022989"/>
    </source>
</evidence>
<feature type="transmembrane region" description="Helical" evidence="6">
    <location>
        <begin position="21"/>
        <end position="38"/>
    </location>
</feature>
<evidence type="ECO:0000256" key="1">
    <source>
        <dbReference type="ARBA" id="ARBA00004651"/>
    </source>
</evidence>
<dbReference type="Proteomes" id="UP000192920">
    <property type="component" value="Unassembled WGS sequence"/>
</dbReference>
<protein>
    <submittedName>
        <fullName evidence="8">Uncharacterized membrane protein YckC, RDD family</fullName>
    </submittedName>
</protein>
<feature type="transmembrane region" description="Helical" evidence="6">
    <location>
        <begin position="131"/>
        <end position="147"/>
    </location>
</feature>
<evidence type="ECO:0000313" key="9">
    <source>
        <dbReference type="Proteomes" id="UP000192920"/>
    </source>
</evidence>
<evidence type="ECO:0000256" key="3">
    <source>
        <dbReference type="ARBA" id="ARBA00022692"/>
    </source>
</evidence>
<dbReference type="InterPro" id="IPR010432">
    <property type="entry name" value="RDD"/>
</dbReference>
<gene>
    <name evidence="8" type="ORF">SAMN02745746_02699</name>
</gene>
<dbReference type="PANTHER" id="PTHR36115:SF10">
    <property type="entry name" value="RDD DOMAIN-CONTAINING PROTEIN"/>
    <property type="match status" value="1"/>
</dbReference>
<feature type="transmembrane region" description="Helical" evidence="6">
    <location>
        <begin position="50"/>
        <end position="69"/>
    </location>
</feature>
<feature type="domain" description="RDD" evidence="7">
    <location>
        <begin position="7"/>
        <end position="159"/>
    </location>
</feature>
<keyword evidence="5 6" id="KW-0472">Membrane</keyword>
<evidence type="ECO:0000313" key="8">
    <source>
        <dbReference type="EMBL" id="SMF35321.1"/>
    </source>
</evidence>
<dbReference type="RefSeq" id="WP_085276851.1">
    <property type="nucleotide sequence ID" value="NZ_FXAG01000015.1"/>
</dbReference>
<evidence type="ECO:0000256" key="2">
    <source>
        <dbReference type="ARBA" id="ARBA00022475"/>
    </source>
</evidence>
<dbReference type="GO" id="GO:0005886">
    <property type="term" value="C:plasma membrane"/>
    <property type="evidence" value="ECO:0007669"/>
    <property type="project" value="UniProtKB-SubCell"/>
</dbReference>
<keyword evidence="4 6" id="KW-1133">Transmembrane helix</keyword>
<keyword evidence="9" id="KW-1185">Reference proteome</keyword>
<feature type="transmembrane region" description="Helical" evidence="6">
    <location>
        <begin position="101"/>
        <end position="119"/>
    </location>
</feature>
<name>A0A1Y6BY01_9NEIS</name>
<sequence length="171" mass="19448">MTSSLTTPGLTRRLCCLLYELLLMLAVLLLASALFTPLKAWLGASFWLEQLFRLFLAAVLFGYFGLSWVRRGQTVAMKTWRIKLVGRDGGTVGWPQALGRYLVALALFVGLPLLSYLGWERAVGHTPEARWLPLLWWLIPFLAAFHDKERQFLHDQLAGTRQILLPPRQKA</sequence>
<reference evidence="9" key="1">
    <citation type="submission" date="2017-04" db="EMBL/GenBank/DDBJ databases">
        <authorList>
            <person name="Varghese N."/>
            <person name="Submissions S."/>
        </authorList>
    </citation>
    <scope>NUCLEOTIDE SEQUENCE [LARGE SCALE GENOMIC DNA]</scope>
    <source>
        <strain evidence="9">DSM 22618</strain>
    </source>
</reference>
<dbReference type="PANTHER" id="PTHR36115">
    <property type="entry name" value="PROLINE-RICH ANTIGEN HOMOLOG-RELATED"/>
    <property type="match status" value="1"/>
</dbReference>
<dbReference type="EMBL" id="FXAG01000015">
    <property type="protein sequence ID" value="SMF35321.1"/>
    <property type="molecule type" value="Genomic_DNA"/>
</dbReference>
<dbReference type="InterPro" id="IPR051791">
    <property type="entry name" value="Pra-immunoreactive"/>
</dbReference>
<evidence type="ECO:0000256" key="5">
    <source>
        <dbReference type="ARBA" id="ARBA00023136"/>
    </source>
</evidence>
<keyword evidence="2" id="KW-1003">Cell membrane</keyword>
<evidence type="ECO:0000259" key="7">
    <source>
        <dbReference type="Pfam" id="PF06271"/>
    </source>
</evidence>
<organism evidence="8 9">
    <name type="scientific">Pseudogulbenkiania subflava DSM 22618</name>
    <dbReference type="NCBI Taxonomy" id="1123014"/>
    <lineage>
        <taxon>Bacteria</taxon>
        <taxon>Pseudomonadati</taxon>
        <taxon>Pseudomonadota</taxon>
        <taxon>Betaproteobacteria</taxon>
        <taxon>Neisseriales</taxon>
        <taxon>Chromobacteriaceae</taxon>
        <taxon>Pseudogulbenkiania</taxon>
    </lineage>
</organism>
<dbReference type="AlphaFoldDB" id="A0A1Y6BY01"/>
<accession>A0A1Y6BY01</accession>
<evidence type="ECO:0000256" key="6">
    <source>
        <dbReference type="SAM" id="Phobius"/>
    </source>
</evidence>